<dbReference type="AlphaFoldDB" id="A0A6B3L5F8"/>
<dbReference type="NCBIfam" id="TIGR02595">
    <property type="entry name" value="PEP_CTERM"/>
    <property type="match status" value="1"/>
</dbReference>
<sequence length="229" mass="24538">MKMSVLLALALVVAVSGVQAGTIFGSATAPDEQIVLGQALSGAVGSVDRTTTNRYRKMGQTIESTALDGDEVNISALYVQVQTGNVIPVSGTHVVELWVGEWDIVNNTAGATLVQEQYDVSGLTFEDGFFYGLNFTNPFSLDQNKDYAFQLWWTTDDPSHVVQLARANGQGAGIDGGFIYDTSTATDFPFDAVPAPNQDLVFYVQSVPEPSSAVLMGMGALALVMNRRR</sequence>
<evidence type="ECO:0000313" key="3">
    <source>
        <dbReference type="Proteomes" id="UP000475117"/>
    </source>
</evidence>
<dbReference type="RefSeq" id="WP_235203499.1">
    <property type="nucleotide sequence ID" value="NZ_CP066776.1"/>
</dbReference>
<organism evidence="2 3">
    <name type="scientific">Sulfuriroseicoccus oceanibius</name>
    <dbReference type="NCBI Taxonomy" id="2707525"/>
    <lineage>
        <taxon>Bacteria</taxon>
        <taxon>Pseudomonadati</taxon>
        <taxon>Verrucomicrobiota</taxon>
        <taxon>Verrucomicrobiia</taxon>
        <taxon>Verrucomicrobiales</taxon>
        <taxon>Verrucomicrobiaceae</taxon>
        <taxon>Sulfuriroseicoccus</taxon>
    </lineage>
</organism>
<accession>A0A6B3L5F8</accession>
<reference evidence="2 3" key="1">
    <citation type="submission" date="2020-12" db="EMBL/GenBank/DDBJ databases">
        <title>Sulforoseuscoccus oceanibium gen. nov., sp. nov., a representative of the phylum Verrucomicrobia with special cytoplasmic membrane, and proposal of Sulforoseuscoccusaceae fam. nov.</title>
        <authorList>
            <person name="Xi F."/>
        </authorList>
    </citation>
    <scope>NUCLEOTIDE SEQUENCE [LARGE SCALE GENOMIC DNA]</scope>
    <source>
        <strain evidence="2 3">T37</strain>
    </source>
</reference>
<evidence type="ECO:0000259" key="1">
    <source>
        <dbReference type="Pfam" id="PF07589"/>
    </source>
</evidence>
<proteinExistence type="predicted"/>
<dbReference type="InterPro" id="IPR013424">
    <property type="entry name" value="Ice-binding_C"/>
</dbReference>
<feature type="domain" description="Ice-binding protein C-terminal" evidence="1">
    <location>
        <begin position="206"/>
        <end position="229"/>
    </location>
</feature>
<evidence type="ECO:0000313" key="2">
    <source>
        <dbReference type="EMBL" id="QQL45089.1"/>
    </source>
</evidence>
<dbReference type="KEGG" id="soa:G3M56_000435"/>
<dbReference type="Pfam" id="PF07589">
    <property type="entry name" value="PEP-CTERM"/>
    <property type="match status" value="1"/>
</dbReference>
<dbReference type="EMBL" id="CP066776">
    <property type="protein sequence ID" value="QQL45089.1"/>
    <property type="molecule type" value="Genomic_DNA"/>
</dbReference>
<dbReference type="Proteomes" id="UP000475117">
    <property type="component" value="Chromosome"/>
</dbReference>
<protein>
    <submittedName>
        <fullName evidence="2">PEP-CTERM sorting domain-containing protein</fullName>
    </submittedName>
</protein>
<name>A0A6B3L5F8_9BACT</name>
<keyword evidence="3" id="KW-1185">Reference proteome</keyword>
<gene>
    <name evidence="2" type="ORF">G3M56_000435</name>
</gene>